<dbReference type="Gene3D" id="3.10.129.10">
    <property type="entry name" value="Hotdog Thioesterase"/>
    <property type="match status" value="1"/>
</dbReference>
<dbReference type="AlphaFoldDB" id="A0AB35BZK0"/>
<dbReference type="Proteomes" id="UP000680020">
    <property type="component" value="Unassembled WGS sequence"/>
</dbReference>
<dbReference type="Pfam" id="PF22817">
    <property type="entry name" value="ApeP-like"/>
    <property type="match status" value="1"/>
</dbReference>
<comment type="caution">
    <text evidence="1">The sequence shown here is derived from an EMBL/GenBank/DDBJ whole genome shotgun (WGS) entry which is preliminary data.</text>
</comment>
<dbReference type="InterPro" id="IPR016776">
    <property type="entry name" value="ApeP-like_dehydratase"/>
</dbReference>
<accession>A0AB35BZK0</accession>
<name>A0AB35BZK0_9GAMM</name>
<dbReference type="RefSeq" id="WP_213403733.1">
    <property type="nucleotide sequence ID" value="NZ_JAGIBT010000003.1"/>
</dbReference>
<dbReference type="SUPFAM" id="SSF54637">
    <property type="entry name" value="Thioesterase/thiol ester dehydrase-isomerase"/>
    <property type="match status" value="1"/>
</dbReference>
<dbReference type="EMBL" id="JAGIBU010000003">
    <property type="protein sequence ID" value="MBS7824511.1"/>
    <property type="molecule type" value="Genomic_DNA"/>
</dbReference>
<proteinExistence type="predicted"/>
<evidence type="ECO:0000313" key="2">
    <source>
        <dbReference type="Proteomes" id="UP000680020"/>
    </source>
</evidence>
<dbReference type="InterPro" id="IPR029069">
    <property type="entry name" value="HotDog_dom_sf"/>
</dbReference>
<sequence length="146" mass="16207">MYQAIEHYLPHKAPMILLDHVIDCADDFTRCEVTVTNDGVLAPFLTTEGLPAWFFVEIMAQTVGVWNGLRLEKAERSPAIALLLGIRNFITSVDYAARNDHLIVRADMVLFDEVLSNFKCELALNGSVVASANIVAYEASHLSNIK</sequence>
<dbReference type="PIRSF" id="PIRSF020565">
    <property type="entry name" value="3Ho_Ac_ACP_DH_prd"/>
    <property type="match status" value="1"/>
</dbReference>
<organism evidence="1 2">
    <name type="scientific">Wohlfahrtiimonas chitiniclastica</name>
    <dbReference type="NCBI Taxonomy" id="400946"/>
    <lineage>
        <taxon>Bacteria</taxon>
        <taxon>Pseudomonadati</taxon>
        <taxon>Pseudomonadota</taxon>
        <taxon>Gammaproteobacteria</taxon>
        <taxon>Cardiobacteriales</taxon>
        <taxon>Ignatzschineriaceae</taxon>
        <taxon>Wohlfahrtiimonas</taxon>
    </lineage>
</organism>
<gene>
    <name evidence="1" type="ORF">J7561_04760</name>
</gene>
<evidence type="ECO:0000313" key="1">
    <source>
        <dbReference type="EMBL" id="MBS7824511.1"/>
    </source>
</evidence>
<protein>
    <submittedName>
        <fullName evidence="1">3-hydroxy-fatty acyl-ACP dehydratase</fullName>
    </submittedName>
</protein>
<reference evidence="1" key="1">
    <citation type="submission" date="2021-03" db="EMBL/GenBank/DDBJ databases">
        <title>Identification and antibiotic profiling of Wohlfahrtiimonas chitiniclastica, an underestimated human pathogen.</title>
        <authorList>
            <person name="Kopf A."/>
            <person name="Bunk B."/>
            <person name="Coldewey S."/>
            <person name="Gunzer F."/>
            <person name="Riedel T."/>
            <person name="Schroettner P."/>
        </authorList>
    </citation>
    <scope>NUCLEOTIDE SEQUENCE</scope>
    <source>
        <strain evidence="1">DSM 100917</strain>
    </source>
</reference>